<accession>A0A6L4WX15</accession>
<gene>
    <name evidence="1" type="ORF">GBG19_00870</name>
</gene>
<comment type="caution">
    <text evidence="1">The sequence shown here is derived from an EMBL/GenBank/DDBJ whole genome shotgun (WGS) entry which is preliminary data.</text>
</comment>
<dbReference type="RefSeq" id="WP_152279524.1">
    <property type="nucleotide sequence ID" value="NZ_WFKK01000001.1"/>
</dbReference>
<protein>
    <submittedName>
        <fullName evidence="1">Uncharacterized protein</fullName>
    </submittedName>
</protein>
<dbReference type="Proteomes" id="UP000472839">
    <property type="component" value="Unassembled WGS sequence"/>
</dbReference>
<proteinExistence type="predicted"/>
<reference evidence="1 2" key="1">
    <citation type="submission" date="2019-10" db="EMBL/GenBank/DDBJ databases">
        <title>Poseidonibacter ostreae sp. nov., isolated from the gut of the Ostrea denselamellosa.</title>
        <authorList>
            <person name="Choi A."/>
        </authorList>
    </citation>
    <scope>NUCLEOTIDE SEQUENCE [LARGE SCALE GENOMIC DNA]</scope>
    <source>
        <strain evidence="1 2">SJOD-M-33</strain>
    </source>
</reference>
<evidence type="ECO:0000313" key="1">
    <source>
        <dbReference type="EMBL" id="KAB7891421.1"/>
    </source>
</evidence>
<evidence type="ECO:0000313" key="2">
    <source>
        <dbReference type="Proteomes" id="UP000472839"/>
    </source>
</evidence>
<organism evidence="1 2">
    <name type="scientific">Poseidonibacter ostreae</name>
    <dbReference type="NCBI Taxonomy" id="2654171"/>
    <lineage>
        <taxon>Bacteria</taxon>
        <taxon>Pseudomonadati</taxon>
        <taxon>Campylobacterota</taxon>
        <taxon>Epsilonproteobacteria</taxon>
        <taxon>Campylobacterales</taxon>
        <taxon>Arcobacteraceae</taxon>
        <taxon>Poseidonibacter</taxon>
    </lineage>
</organism>
<sequence>MSNVSEVKVSCRGWDKKGICVYSVIADTIGNAKRELGNTKIKNKDGKLMSREEIIRNSKESKAITITHETNWYRSKMGKEFEVFQKNLSTWELFEKEEAFINKEHTKVLDRVA</sequence>
<dbReference type="AlphaFoldDB" id="A0A6L4WX15"/>
<dbReference type="EMBL" id="WFKK01000001">
    <property type="protein sequence ID" value="KAB7891421.1"/>
    <property type="molecule type" value="Genomic_DNA"/>
</dbReference>
<name>A0A6L4WX15_9BACT</name>